<dbReference type="RefSeq" id="WP_079409906.1">
    <property type="nucleotide sequence ID" value="NZ_MBTG01000004.1"/>
</dbReference>
<feature type="transmembrane region" description="Helical" evidence="8">
    <location>
        <begin position="145"/>
        <end position="165"/>
    </location>
</feature>
<evidence type="ECO:0000256" key="7">
    <source>
        <dbReference type="ARBA" id="ARBA00023136"/>
    </source>
</evidence>
<feature type="transmembrane region" description="Helical" evidence="8">
    <location>
        <begin position="269"/>
        <end position="293"/>
    </location>
</feature>
<comment type="subcellular location">
    <subcellularLocation>
        <location evidence="1">Membrane</location>
        <topology evidence="1">Multi-pass membrane protein</topology>
    </subcellularLocation>
</comment>
<feature type="transmembrane region" description="Helical" evidence="8">
    <location>
        <begin position="38"/>
        <end position="63"/>
    </location>
</feature>
<keyword evidence="6 8" id="KW-1133">Transmembrane helix</keyword>
<keyword evidence="3" id="KW-0813">Transport</keyword>
<keyword evidence="7 8" id="KW-0472">Membrane</keyword>
<feature type="transmembrane region" description="Helical" evidence="8">
    <location>
        <begin position="75"/>
        <end position="98"/>
    </location>
</feature>
<reference evidence="10" key="1">
    <citation type="submission" date="2016-07" db="EMBL/GenBank/DDBJ databases">
        <authorList>
            <person name="Florea S."/>
            <person name="Webb J.S."/>
            <person name="Jaromczyk J."/>
            <person name="Schardl C.L."/>
        </authorList>
    </citation>
    <scope>NUCLEOTIDE SEQUENCE [LARGE SCALE GENOMIC DNA]</scope>
    <source>
        <strain evidence="10">CY1</strain>
    </source>
</reference>
<feature type="transmembrane region" description="Helical" evidence="8">
    <location>
        <begin position="217"/>
        <end position="239"/>
    </location>
</feature>
<proteinExistence type="inferred from homology"/>
<dbReference type="EMBL" id="MBTG01000004">
    <property type="protein sequence ID" value="OPH60447.1"/>
    <property type="molecule type" value="Genomic_DNA"/>
</dbReference>
<dbReference type="GO" id="GO:0016020">
    <property type="term" value="C:membrane"/>
    <property type="evidence" value="ECO:0007669"/>
    <property type="project" value="UniProtKB-SubCell"/>
</dbReference>
<name>A0A1V4HQA9_9BACL</name>
<feature type="transmembrane region" description="Helical" evidence="8">
    <location>
        <begin position="185"/>
        <end position="205"/>
    </location>
</feature>
<feature type="transmembrane region" description="Helical" evidence="8">
    <location>
        <begin position="118"/>
        <end position="136"/>
    </location>
</feature>
<dbReference type="Proteomes" id="UP000190626">
    <property type="component" value="Unassembled WGS sequence"/>
</dbReference>
<dbReference type="InterPro" id="IPR004761">
    <property type="entry name" value="Spore_GerAB"/>
</dbReference>
<gene>
    <name evidence="9" type="ORF">BC351_18330</name>
</gene>
<evidence type="ECO:0000256" key="6">
    <source>
        <dbReference type="ARBA" id="ARBA00022989"/>
    </source>
</evidence>
<dbReference type="PANTHER" id="PTHR34975">
    <property type="entry name" value="SPORE GERMINATION PROTEIN A2"/>
    <property type="match status" value="1"/>
</dbReference>
<feature type="transmembrane region" description="Helical" evidence="8">
    <location>
        <begin position="305"/>
        <end position="324"/>
    </location>
</feature>
<feature type="transmembrane region" description="Helical" evidence="8">
    <location>
        <begin position="336"/>
        <end position="357"/>
    </location>
</feature>
<evidence type="ECO:0000313" key="9">
    <source>
        <dbReference type="EMBL" id="OPH60447.1"/>
    </source>
</evidence>
<dbReference type="STRING" id="1469647.BC351_18330"/>
<keyword evidence="5 8" id="KW-0812">Transmembrane</keyword>
<protein>
    <submittedName>
        <fullName evidence="9">Uncharacterized protein</fullName>
    </submittedName>
</protein>
<dbReference type="PANTHER" id="PTHR34975:SF2">
    <property type="entry name" value="SPORE GERMINATION PROTEIN A2"/>
    <property type="match status" value="1"/>
</dbReference>
<evidence type="ECO:0000256" key="4">
    <source>
        <dbReference type="ARBA" id="ARBA00022544"/>
    </source>
</evidence>
<dbReference type="AlphaFoldDB" id="A0A1V4HQA9"/>
<feature type="transmembrane region" description="Helical" evidence="8">
    <location>
        <begin position="12"/>
        <end position="32"/>
    </location>
</feature>
<evidence type="ECO:0000256" key="3">
    <source>
        <dbReference type="ARBA" id="ARBA00022448"/>
    </source>
</evidence>
<dbReference type="GO" id="GO:0009847">
    <property type="term" value="P:spore germination"/>
    <property type="evidence" value="ECO:0007669"/>
    <property type="project" value="InterPro"/>
</dbReference>
<evidence type="ECO:0000256" key="8">
    <source>
        <dbReference type="SAM" id="Phobius"/>
    </source>
</evidence>
<dbReference type="OrthoDB" id="2078716at2"/>
<sequence>MDMRISGKQLFWMMLTMQMGMTILLTINPSILAAKQDAWISTCCAALFGIGVAFVCSRLSLLYPRQTFDTYVKSLFGRFFGSVIVFIYFVFWYSVLAIILRQYAEFIIATILPRTPPLLPMMCILLVAIYVTYAGIEVIGKSSQILGPIALLGIIIPLLLSIQSIRINNILPIYTDSGPITILQGALPSSSFLGDCIMLLVLFRFLANPQTGVKPALLGVGLAGLLTSISTFLIISVFGHNVSSGHTYPYFNLVRYISYFDFFQNLDSIVIAIWIIGIFIKVSLYFFVCTYGTAQAFGIRKWRKMMWFVAPTVLLLALIPRDFIDSSVFFPQKIAIPILLPLHMIALPLLMWAVAAFRNRKRE</sequence>
<keyword evidence="10" id="KW-1185">Reference proteome</keyword>
<accession>A0A1V4HQA9</accession>
<organism evidence="9 10">
    <name type="scientific">Paenibacillus ferrarius</name>
    <dbReference type="NCBI Taxonomy" id="1469647"/>
    <lineage>
        <taxon>Bacteria</taxon>
        <taxon>Bacillati</taxon>
        <taxon>Bacillota</taxon>
        <taxon>Bacilli</taxon>
        <taxon>Bacillales</taxon>
        <taxon>Paenibacillaceae</taxon>
        <taxon>Paenibacillus</taxon>
    </lineage>
</organism>
<evidence type="ECO:0000256" key="2">
    <source>
        <dbReference type="ARBA" id="ARBA00007998"/>
    </source>
</evidence>
<comment type="caution">
    <text evidence="9">The sequence shown here is derived from an EMBL/GenBank/DDBJ whole genome shotgun (WGS) entry which is preliminary data.</text>
</comment>
<evidence type="ECO:0000256" key="5">
    <source>
        <dbReference type="ARBA" id="ARBA00022692"/>
    </source>
</evidence>
<evidence type="ECO:0000313" key="10">
    <source>
        <dbReference type="Proteomes" id="UP000190626"/>
    </source>
</evidence>
<dbReference type="NCBIfam" id="TIGR00912">
    <property type="entry name" value="2A0309"/>
    <property type="match status" value="1"/>
</dbReference>
<comment type="similarity">
    <text evidence="2">Belongs to the amino acid-polyamine-organocation (APC) superfamily. Spore germination protein (SGP) (TC 2.A.3.9) family.</text>
</comment>
<evidence type="ECO:0000256" key="1">
    <source>
        <dbReference type="ARBA" id="ARBA00004141"/>
    </source>
</evidence>
<keyword evidence="4" id="KW-0309">Germination</keyword>
<dbReference type="Pfam" id="PF03845">
    <property type="entry name" value="Spore_permease"/>
    <property type="match status" value="1"/>
</dbReference>